<dbReference type="PANTHER" id="PTHR23235">
    <property type="entry name" value="KRUEPPEL-LIKE TRANSCRIPTION FACTOR"/>
    <property type="match status" value="1"/>
</dbReference>
<dbReference type="Pfam" id="PF00096">
    <property type="entry name" value="zf-C2H2"/>
    <property type="match status" value="2"/>
</dbReference>
<feature type="domain" description="C2H2-type" evidence="5">
    <location>
        <begin position="86"/>
        <end position="115"/>
    </location>
</feature>
<dbReference type="InterPro" id="IPR036236">
    <property type="entry name" value="Znf_C2H2_sf"/>
</dbReference>
<proteinExistence type="predicted"/>
<name>A0A6G0YVF0_APHCR</name>
<dbReference type="GO" id="GO:0000981">
    <property type="term" value="F:DNA-binding transcription factor activity, RNA polymerase II-specific"/>
    <property type="evidence" value="ECO:0007669"/>
    <property type="project" value="TreeGrafter"/>
</dbReference>
<organism evidence="6 7">
    <name type="scientific">Aphis craccivora</name>
    <name type="common">Cowpea aphid</name>
    <dbReference type="NCBI Taxonomy" id="307492"/>
    <lineage>
        <taxon>Eukaryota</taxon>
        <taxon>Metazoa</taxon>
        <taxon>Ecdysozoa</taxon>
        <taxon>Arthropoda</taxon>
        <taxon>Hexapoda</taxon>
        <taxon>Insecta</taxon>
        <taxon>Pterygota</taxon>
        <taxon>Neoptera</taxon>
        <taxon>Paraneoptera</taxon>
        <taxon>Hemiptera</taxon>
        <taxon>Sternorrhyncha</taxon>
        <taxon>Aphidomorpha</taxon>
        <taxon>Aphidoidea</taxon>
        <taxon>Aphididae</taxon>
        <taxon>Aphidini</taxon>
        <taxon>Aphis</taxon>
        <taxon>Aphis</taxon>
    </lineage>
</organism>
<dbReference type="FunFam" id="3.30.160.60:FF:000007">
    <property type="entry name" value="Basic krueppel-like factor 3"/>
    <property type="match status" value="1"/>
</dbReference>
<comment type="caution">
    <text evidence="6">The sequence shown here is derived from an EMBL/GenBank/DDBJ whole genome shotgun (WGS) entry which is preliminary data.</text>
</comment>
<keyword evidence="2 4" id="KW-0863">Zinc-finger</keyword>
<dbReference type="GO" id="GO:0000978">
    <property type="term" value="F:RNA polymerase II cis-regulatory region sequence-specific DNA binding"/>
    <property type="evidence" value="ECO:0007669"/>
    <property type="project" value="TreeGrafter"/>
</dbReference>
<keyword evidence="7" id="KW-1185">Reference proteome</keyword>
<dbReference type="OrthoDB" id="4748970at2759"/>
<evidence type="ECO:0000313" key="6">
    <source>
        <dbReference type="EMBL" id="KAF0761982.1"/>
    </source>
</evidence>
<evidence type="ECO:0000256" key="4">
    <source>
        <dbReference type="PROSITE-ProRule" id="PRU00042"/>
    </source>
</evidence>
<dbReference type="SUPFAM" id="SSF57667">
    <property type="entry name" value="beta-beta-alpha zinc fingers"/>
    <property type="match status" value="2"/>
</dbReference>
<dbReference type="PANTHER" id="PTHR23235:SF120">
    <property type="entry name" value="KRUPPEL-LIKE FACTOR 15"/>
    <property type="match status" value="1"/>
</dbReference>
<dbReference type="PROSITE" id="PS50157">
    <property type="entry name" value="ZINC_FINGER_C2H2_2"/>
    <property type="match status" value="3"/>
</dbReference>
<feature type="domain" description="C2H2-type" evidence="5">
    <location>
        <begin position="146"/>
        <end position="173"/>
    </location>
</feature>
<keyword evidence="3" id="KW-0862">Zinc</keyword>
<evidence type="ECO:0000313" key="7">
    <source>
        <dbReference type="Proteomes" id="UP000478052"/>
    </source>
</evidence>
<dbReference type="GO" id="GO:0008270">
    <property type="term" value="F:zinc ion binding"/>
    <property type="evidence" value="ECO:0007669"/>
    <property type="project" value="UniProtKB-KW"/>
</dbReference>
<dbReference type="SMART" id="SM00355">
    <property type="entry name" value="ZnF_C2H2"/>
    <property type="match status" value="3"/>
</dbReference>
<sequence length="214" mass="24547">MYVMNCKNFCINDPSKTFWDDPKMYVDDPGLDTLLSLTAEELLPCNDQDDVTVSCDDCDESNKRQNMKETQKLKQQDKSNEVKHVLECTYPNCDKTYLKPSHLKVHMRRHSGEKPYGCMWPGCSWRFSRSDELSRHCRSHSGIKPYGCDVCEKRFSRSDHLTKHSRVHHKRMAAAAARLQWPRPQCQQRTDAKPTAASAVVVTTASPPVVGTRQ</sequence>
<protein>
    <submittedName>
        <fullName evidence="6">Krueppel-like factor 5</fullName>
    </submittedName>
</protein>
<accession>A0A6G0YVF0</accession>
<dbReference type="InterPro" id="IPR013087">
    <property type="entry name" value="Znf_C2H2_type"/>
</dbReference>
<gene>
    <name evidence="6" type="ORF">FWK35_00024193</name>
</gene>
<evidence type="ECO:0000256" key="1">
    <source>
        <dbReference type="ARBA" id="ARBA00022723"/>
    </source>
</evidence>
<dbReference type="Gene3D" id="3.30.160.60">
    <property type="entry name" value="Classic Zinc Finger"/>
    <property type="match status" value="3"/>
</dbReference>
<keyword evidence="1" id="KW-0479">Metal-binding</keyword>
<reference evidence="6 7" key="1">
    <citation type="submission" date="2019-08" db="EMBL/GenBank/DDBJ databases">
        <title>Whole genome of Aphis craccivora.</title>
        <authorList>
            <person name="Voronova N.V."/>
            <person name="Shulinski R.S."/>
            <person name="Bandarenka Y.V."/>
            <person name="Zhorov D.G."/>
            <person name="Warner D."/>
        </authorList>
    </citation>
    <scope>NUCLEOTIDE SEQUENCE [LARGE SCALE GENOMIC DNA]</scope>
    <source>
        <strain evidence="6">180601</strain>
        <tissue evidence="6">Whole Body</tissue>
    </source>
</reference>
<evidence type="ECO:0000256" key="2">
    <source>
        <dbReference type="ARBA" id="ARBA00022771"/>
    </source>
</evidence>
<evidence type="ECO:0000256" key="3">
    <source>
        <dbReference type="ARBA" id="ARBA00022833"/>
    </source>
</evidence>
<feature type="domain" description="C2H2-type" evidence="5">
    <location>
        <begin position="116"/>
        <end position="145"/>
    </location>
</feature>
<dbReference type="PROSITE" id="PS00028">
    <property type="entry name" value="ZINC_FINGER_C2H2_1"/>
    <property type="match status" value="3"/>
</dbReference>
<dbReference type="EMBL" id="VUJU01002249">
    <property type="protein sequence ID" value="KAF0761982.1"/>
    <property type="molecule type" value="Genomic_DNA"/>
</dbReference>
<dbReference type="AlphaFoldDB" id="A0A6G0YVF0"/>
<dbReference type="Proteomes" id="UP000478052">
    <property type="component" value="Unassembled WGS sequence"/>
</dbReference>
<evidence type="ECO:0000259" key="5">
    <source>
        <dbReference type="PROSITE" id="PS50157"/>
    </source>
</evidence>